<feature type="region of interest" description="Disordered" evidence="1">
    <location>
        <begin position="90"/>
        <end position="111"/>
    </location>
</feature>
<feature type="compositionally biased region" description="Polar residues" evidence="1">
    <location>
        <begin position="90"/>
        <end position="104"/>
    </location>
</feature>
<dbReference type="PANTHER" id="PTHR34387:SF1">
    <property type="entry name" value="PERIPLASMIC IMMUNOGENIC PROTEIN"/>
    <property type="match status" value="1"/>
</dbReference>
<dbReference type="RefSeq" id="WP_221598262.1">
    <property type="nucleotide sequence ID" value="NZ_JAIGNQ010000003.1"/>
</dbReference>
<reference evidence="3 4" key="1">
    <citation type="submission" date="2021-08" db="EMBL/GenBank/DDBJ databases">
        <title>Comparative Genomics Analysis of the Genus Qipengyuania Reveals Extensive Genetic Diversity and Metabolic Versatility, Including the Description of Fifteen Novel Species.</title>
        <authorList>
            <person name="Liu Y."/>
        </authorList>
    </citation>
    <scope>NUCLEOTIDE SEQUENCE [LARGE SCALE GENOMIC DNA]</scope>
    <source>
        <strain evidence="3 4">GH25</strain>
    </source>
</reference>
<gene>
    <name evidence="3" type="ORF">K3177_10760</name>
</gene>
<comment type="caution">
    <text evidence="3">The sequence shown here is derived from an EMBL/GenBank/DDBJ whole genome shotgun (WGS) entry which is preliminary data.</text>
</comment>
<keyword evidence="4" id="KW-1185">Reference proteome</keyword>
<proteinExistence type="predicted"/>
<keyword evidence="2" id="KW-0732">Signal</keyword>
<dbReference type="PANTHER" id="PTHR34387">
    <property type="entry name" value="SLR1258 PROTEIN"/>
    <property type="match status" value="1"/>
</dbReference>
<organism evidence="3 4">
    <name type="scientific">Qipengyuania pacifica</name>
    <dbReference type="NCBI Taxonomy" id="2860199"/>
    <lineage>
        <taxon>Bacteria</taxon>
        <taxon>Pseudomonadati</taxon>
        <taxon>Pseudomonadota</taxon>
        <taxon>Alphaproteobacteria</taxon>
        <taxon>Sphingomonadales</taxon>
        <taxon>Erythrobacteraceae</taxon>
        <taxon>Qipengyuania</taxon>
    </lineage>
</organism>
<feature type="chain" id="PRO_5045600703" evidence="2">
    <location>
        <begin position="20"/>
        <end position="250"/>
    </location>
</feature>
<dbReference type="Gene3D" id="3.30.110.170">
    <property type="entry name" value="Protein of unknown function (DUF541), domain 1"/>
    <property type="match status" value="1"/>
</dbReference>
<feature type="signal peptide" evidence="2">
    <location>
        <begin position="1"/>
        <end position="19"/>
    </location>
</feature>
<dbReference type="Proteomes" id="UP000776651">
    <property type="component" value="Unassembled WGS sequence"/>
</dbReference>
<feature type="region of interest" description="Disordered" evidence="1">
    <location>
        <begin position="211"/>
        <end position="231"/>
    </location>
</feature>
<dbReference type="Pfam" id="PF04402">
    <property type="entry name" value="SIMPL"/>
    <property type="match status" value="1"/>
</dbReference>
<evidence type="ECO:0000313" key="4">
    <source>
        <dbReference type="Proteomes" id="UP000776651"/>
    </source>
</evidence>
<feature type="compositionally biased region" description="Pro residues" evidence="1">
    <location>
        <begin position="216"/>
        <end position="226"/>
    </location>
</feature>
<dbReference type="InterPro" id="IPR007497">
    <property type="entry name" value="SIMPL/DUF541"/>
</dbReference>
<dbReference type="Gene3D" id="3.30.70.2970">
    <property type="entry name" value="Protein of unknown function (DUF541), domain 2"/>
    <property type="match status" value="1"/>
</dbReference>
<evidence type="ECO:0000256" key="2">
    <source>
        <dbReference type="SAM" id="SignalP"/>
    </source>
</evidence>
<accession>A0ABS7JH71</accession>
<dbReference type="InterPro" id="IPR052022">
    <property type="entry name" value="26kDa_periplasmic_antigen"/>
</dbReference>
<dbReference type="EMBL" id="JAIGNQ010000003">
    <property type="protein sequence ID" value="MBX7488993.1"/>
    <property type="molecule type" value="Genomic_DNA"/>
</dbReference>
<name>A0ABS7JH71_9SPHN</name>
<sequence>MRRALFISLALLGASTAAAQTSPTEVLAPNQTLLEVQSTGQSYVAPDQATLTGGVVTFATTSREAADSNARAMAQVVAALKKAGVAPRDIQTQSVSLDPQSNYDRQGAEPPRITGYQARNAVTVRVRDVTKASELLTVLFEAGANDVNGPYFSIEDDSAAVAKARADAVSKAKAEADAYATAFGMRVVKVLRISERQRSATYESIVVTGSRIRPAGAPPPPPPPKSSPAVEVGEMEQKVTIWVDFALGPK</sequence>
<evidence type="ECO:0000256" key="1">
    <source>
        <dbReference type="SAM" id="MobiDB-lite"/>
    </source>
</evidence>
<protein>
    <submittedName>
        <fullName evidence="3">SIMPL domain-containing protein</fullName>
    </submittedName>
</protein>
<evidence type="ECO:0000313" key="3">
    <source>
        <dbReference type="EMBL" id="MBX7488993.1"/>
    </source>
</evidence>